<dbReference type="GO" id="GO:0005886">
    <property type="term" value="C:plasma membrane"/>
    <property type="evidence" value="ECO:0007669"/>
    <property type="project" value="TreeGrafter"/>
</dbReference>
<dbReference type="GO" id="GO:0036374">
    <property type="term" value="F:glutathione hydrolase activity"/>
    <property type="evidence" value="ECO:0007669"/>
    <property type="project" value="InterPro"/>
</dbReference>
<feature type="region of interest" description="Disordered" evidence="1">
    <location>
        <begin position="1"/>
        <end position="22"/>
    </location>
</feature>
<dbReference type="GO" id="GO:0006751">
    <property type="term" value="P:glutathione catabolic process"/>
    <property type="evidence" value="ECO:0007669"/>
    <property type="project" value="InterPro"/>
</dbReference>
<dbReference type="SUPFAM" id="SSF56235">
    <property type="entry name" value="N-terminal nucleophile aminohydrolases (Ntn hydrolases)"/>
    <property type="match status" value="1"/>
</dbReference>
<evidence type="ECO:0000256" key="2">
    <source>
        <dbReference type="SAM" id="Phobius"/>
    </source>
</evidence>
<accession>A0AAN7SJQ6</accession>
<evidence type="ECO:0000313" key="3">
    <source>
        <dbReference type="EMBL" id="KAK4882929.1"/>
    </source>
</evidence>
<keyword evidence="2" id="KW-0472">Membrane</keyword>
<dbReference type="Pfam" id="PF01019">
    <property type="entry name" value="G_glu_transpept"/>
    <property type="match status" value="1"/>
</dbReference>
<dbReference type="PRINTS" id="PR01210">
    <property type="entry name" value="GGTRANSPTASE"/>
</dbReference>
<keyword evidence="2" id="KW-1133">Transmembrane helix</keyword>
<dbReference type="EMBL" id="JARPUR010000002">
    <property type="protein sequence ID" value="KAK4882929.1"/>
    <property type="molecule type" value="Genomic_DNA"/>
</dbReference>
<keyword evidence="2" id="KW-0812">Transmembrane</keyword>
<gene>
    <name evidence="3" type="ORF">RN001_006248</name>
</gene>
<reference evidence="4" key="1">
    <citation type="submission" date="2023-01" db="EMBL/GenBank/DDBJ databases">
        <title>Key to firefly adult light organ development and bioluminescence: homeobox transcription factors regulate luciferase expression and transportation to peroxisome.</title>
        <authorList>
            <person name="Fu X."/>
        </authorList>
    </citation>
    <scope>NUCLEOTIDE SEQUENCE [LARGE SCALE GENOMIC DNA]</scope>
</reference>
<name>A0AAN7SJQ6_9COLE</name>
<dbReference type="PANTHER" id="PTHR11686">
    <property type="entry name" value="GAMMA GLUTAMYL TRANSPEPTIDASE"/>
    <property type="match status" value="1"/>
</dbReference>
<evidence type="ECO:0000313" key="4">
    <source>
        <dbReference type="Proteomes" id="UP001353858"/>
    </source>
</evidence>
<dbReference type="PANTHER" id="PTHR11686:SF9">
    <property type="entry name" value="RE13973P"/>
    <property type="match status" value="1"/>
</dbReference>
<comment type="caution">
    <text evidence="3">The sequence shown here is derived from an EMBL/GenBank/DDBJ whole genome shotgun (WGS) entry which is preliminary data.</text>
</comment>
<keyword evidence="4" id="KW-1185">Reference proteome</keyword>
<protein>
    <submittedName>
        <fullName evidence="3">Uncharacterized protein</fullName>
    </submittedName>
</protein>
<sequence>MATIGESAMESREDIPLKSGRKGSRLCSWDEEFFGGSKFINISFAILSLIITVALLVQIYYGDYQVTPHGSVATDSRECSAVGTSILKKGGNAVDAAIASALCLAVVNPHVTGLDASGQILVYNHRTRLNPIVIDFYNKQFSSKSLPRLLIALVYVHKKYGKVSWEDLVDPAATIARNGFLISNNLALSAASTKAMSLFVGTLEAGQKLQMPRLSAYLQRIGNSSVKELYNYVHSLNIPMEYTSTVSQFKEYSVFVPGNSEIALPLFANLQKINSTNVTIPDTAKPPHVLKFVEVTKRTYDEYKIVEKFYKGTSSNVAVMDLNDNYVSLITGMTSPFGTGNLTNEGYLLDTDVQSKFPSRLPLIVTDTNYVCGKRIALGITDVATASQIILSLVLPNANATSSIEAPRFNILDNGAIGIEEGHLPAYSQDVLGALKSYFKEGIEFMKEPYSSCNVVEKYAEELNSHSDSRGGGISSRF</sequence>
<proteinExistence type="predicted"/>
<dbReference type="InterPro" id="IPR029055">
    <property type="entry name" value="Ntn_hydrolases_N"/>
</dbReference>
<feature type="transmembrane region" description="Helical" evidence="2">
    <location>
        <begin position="39"/>
        <end position="61"/>
    </location>
</feature>
<dbReference type="Gene3D" id="3.60.20.40">
    <property type="match status" value="1"/>
</dbReference>
<organism evidence="3 4">
    <name type="scientific">Aquatica leii</name>
    <dbReference type="NCBI Taxonomy" id="1421715"/>
    <lineage>
        <taxon>Eukaryota</taxon>
        <taxon>Metazoa</taxon>
        <taxon>Ecdysozoa</taxon>
        <taxon>Arthropoda</taxon>
        <taxon>Hexapoda</taxon>
        <taxon>Insecta</taxon>
        <taxon>Pterygota</taxon>
        <taxon>Neoptera</taxon>
        <taxon>Endopterygota</taxon>
        <taxon>Coleoptera</taxon>
        <taxon>Polyphaga</taxon>
        <taxon>Elateriformia</taxon>
        <taxon>Elateroidea</taxon>
        <taxon>Lampyridae</taxon>
        <taxon>Luciolinae</taxon>
        <taxon>Aquatica</taxon>
    </lineage>
</organism>
<dbReference type="InterPro" id="IPR000101">
    <property type="entry name" value="GGT_peptidase"/>
</dbReference>
<dbReference type="InterPro" id="IPR043137">
    <property type="entry name" value="GGT_ssub_C"/>
</dbReference>
<dbReference type="AlphaFoldDB" id="A0AAN7SJQ6"/>
<evidence type="ECO:0000256" key="1">
    <source>
        <dbReference type="SAM" id="MobiDB-lite"/>
    </source>
</evidence>
<dbReference type="Proteomes" id="UP001353858">
    <property type="component" value="Unassembled WGS sequence"/>
</dbReference>